<gene>
    <name evidence="1" type="ORF">THSYN_29885</name>
</gene>
<dbReference type="EMBL" id="CP020371">
    <property type="protein sequence ID" value="AUB85136.1"/>
    <property type="molecule type" value="Genomic_DNA"/>
</dbReference>
<reference evidence="1 2" key="1">
    <citation type="submission" date="2017-03" db="EMBL/GenBank/DDBJ databases">
        <title>Complete genome sequence of Candidatus 'Thiodictyon syntrophicum' sp. nov. strain Cad16T, a photolithoautotroph purple sulfur bacterium isolated from an alpine meromictic lake.</title>
        <authorList>
            <person name="Luedin S.M."/>
            <person name="Pothier J.F."/>
            <person name="Danza F."/>
            <person name="Storelli N."/>
            <person name="Wittwer M."/>
            <person name="Tonolla M."/>
        </authorList>
    </citation>
    <scope>NUCLEOTIDE SEQUENCE [LARGE SCALE GENOMIC DNA]</scope>
    <source>
        <strain evidence="1 2">Cad16T</strain>
        <plasmid evidence="2">Plasmid pts417</plasmid>
    </source>
</reference>
<keyword evidence="2" id="KW-1185">Reference proteome</keyword>
<dbReference type="RefSeq" id="WP_100922784.1">
    <property type="nucleotide sequence ID" value="NZ_CP020371.1"/>
</dbReference>
<dbReference type="InterPro" id="IPR058915">
    <property type="entry name" value="AcrVA2-like"/>
</dbReference>
<evidence type="ECO:0000313" key="1">
    <source>
        <dbReference type="EMBL" id="AUB85136.1"/>
    </source>
</evidence>
<dbReference type="Proteomes" id="UP000232638">
    <property type="component" value="Plasmid pTs417"/>
</dbReference>
<dbReference type="CDD" id="cd22987">
    <property type="entry name" value="AcrVA2-like"/>
    <property type="match status" value="1"/>
</dbReference>
<dbReference type="Pfam" id="PF26125">
    <property type="entry name" value="AcrVA2-like"/>
    <property type="match status" value="1"/>
</dbReference>
<evidence type="ECO:0000313" key="2">
    <source>
        <dbReference type="Proteomes" id="UP000232638"/>
    </source>
</evidence>
<protein>
    <submittedName>
        <fullName evidence="1">Uncharacterized protein</fullName>
    </submittedName>
</protein>
<geneLocation type="plasmid" evidence="2">
    <name>pts417</name>
</geneLocation>
<dbReference type="AlphaFoldDB" id="A0A2K8UHS4"/>
<name>A0A2K8UHS4_9GAMM</name>
<keyword evidence="1" id="KW-0614">Plasmid</keyword>
<sequence length="337" mass="37059">MLRPRQILETFGHVHPGSWRALEDLRQRRAGAWPTYVYAPLDVAGVALATAHRAAGRALPSHAWEIVAPALELAGLAAWRATQQVFRFDPDLYTALLETPIAGLIPGEHFRRLPAWGVYVETPGLCAPLIGGGDAPVHGAFAWLDWRADRCQDILTLGLDTDVQLAIGHVPLVGTLEEGLAQVEAEWREGIAAGVAGGGIPDGFAAAAQSVYGRLLSLLLYLCAEDADYERPPWPVTKRTKKGLRLFPPDNPSVWRVGERIGAVLRHAAEAREPRESALDSQRTSPRPHVRAAHWHSFWRGALDVERERVVRWLPPILVGADRVHGLPVTVRPVRDH</sequence>
<dbReference type="KEGG" id="tsy:THSYN_29885"/>
<proteinExistence type="predicted"/>
<dbReference type="OrthoDB" id="5514004at2"/>
<organism evidence="1 2">
    <name type="scientific">Candidatus Thiodictyon syntrophicum</name>
    <dbReference type="NCBI Taxonomy" id="1166950"/>
    <lineage>
        <taxon>Bacteria</taxon>
        <taxon>Pseudomonadati</taxon>
        <taxon>Pseudomonadota</taxon>
        <taxon>Gammaproteobacteria</taxon>
        <taxon>Chromatiales</taxon>
        <taxon>Chromatiaceae</taxon>
        <taxon>Thiodictyon</taxon>
    </lineage>
</organism>
<accession>A0A2K8UHS4</accession>